<keyword evidence="9" id="KW-0443">Lipid metabolism</keyword>
<dbReference type="GO" id="GO:0003841">
    <property type="term" value="F:1-acylglycerol-3-phosphate O-acyltransferase activity"/>
    <property type="evidence" value="ECO:0007669"/>
    <property type="project" value="UniProtKB-UniRule"/>
</dbReference>
<dbReference type="NCBIfam" id="TIGR00530">
    <property type="entry name" value="AGP_acyltrn"/>
    <property type="match status" value="1"/>
</dbReference>
<dbReference type="EMBL" id="CP048620">
    <property type="protein sequence ID" value="QPJ65526.1"/>
    <property type="molecule type" value="Genomic_DNA"/>
</dbReference>
<evidence type="ECO:0000259" key="11">
    <source>
        <dbReference type="SMART" id="SM00563"/>
    </source>
</evidence>
<dbReference type="EC" id="2.3.1.51" evidence="5 9"/>
<evidence type="ECO:0000256" key="8">
    <source>
        <dbReference type="ARBA" id="ARBA00023315"/>
    </source>
</evidence>
<dbReference type="AlphaFoldDB" id="A0A7T0C2V5"/>
<evidence type="ECO:0000256" key="10">
    <source>
        <dbReference type="SAM" id="Phobius"/>
    </source>
</evidence>
<keyword evidence="10" id="KW-0812">Transmembrane</keyword>
<evidence type="ECO:0000256" key="1">
    <source>
        <dbReference type="ARBA" id="ARBA00001141"/>
    </source>
</evidence>
<reference evidence="13" key="1">
    <citation type="submission" date="2020-02" db="EMBL/GenBank/DDBJ databases">
        <title>Genomic and physiological characterization of two novel Nitrospinaceae genera.</title>
        <authorList>
            <person name="Mueller A.J."/>
            <person name="Jung M.-Y."/>
            <person name="Strachan C.R."/>
            <person name="Herbold C.W."/>
            <person name="Kirkegaard R.H."/>
            <person name="Daims H."/>
        </authorList>
    </citation>
    <scope>NUCLEOTIDE SEQUENCE [LARGE SCALE GENOMIC DNA]</scope>
</reference>
<comment type="domain">
    <text evidence="9">The HXXXXD motif is essential for acyltransferase activity and may constitute the binding site for the phosphate moiety of the glycerol-3-phosphate.</text>
</comment>
<comment type="pathway">
    <text evidence="3">Lipid metabolism.</text>
</comment>
<comment type="pathway">
    <text evidence="2">Phospholipid metabolism; CDP-diacylglycerol biosynthesis; CDP-diacylglycerol from sn-glycerol 3-phosphate: step 2/3.</text>
</comment>
<evidence type="ECO:0000256" key="6">
    <source>
        <dbReference type="ARBA" id="ARBA00016139"/>
    </source>
</evidence>
<dbReference type="GO" id="GO:0016020">
    <property type="term" value="C:membrane"/>
    <property type="evidence" value="ECO:0007669"/>
    <property type="project" value="InterPro"/>
</dbReference>
<sequence length="251" mass="27590">MPSPATLFHTARFWILITLLTPPLALLVIAFGFIDPSGNRSHNVSRLWCRLLCGLNGVRVRVSGLEHVNQNRPQIFIANHQGYFDIFALSGYLPVQMRWVAKASLFKVPFLGWAMKASGYVSVEREDRKNAYKAFMVAIDKVKKGNSVVIFPEGTRSDDGSIGAFKKGSCLLALRSNAPATPVTIIGTWEIIKKGSGWIKPGPVDIIISPAVGIDPSSPDKGDSNLQQIRETITSLFAEHQPTPNFQSSEK</sequence>
<keyword evidence="10" id="KW-1133">Transmembrane helix</keyword>
<dbReference type="Pfam" id="PF01553">
    <property type="entry name" value="Acyltransferase"/>
    <property type="match status" value="1"/>
</dbReference>
<evidence type="ECO:0000256" key="9">
    <source>
        <dbReference type="RuleBase" id="RU361267"/>
    </source>
</evidence>
<feature type="transmembrane region" description="Helical" evidence="10">
    <location>
        <begin position="12"/>
        <end position="34"/>
    </location>
</feature>
<dbReference type="Proteomes" id="UP000594464">
    <property type="component" value="Chromosome"/>
</dbReference>
<evidence type="ECO:0000256" key="4">
    <source>
        <dbReference type="ARBA" id="ARBA00008655"/>
    </source>
</evidence>
<keyword evidence="9" id="KW-0444">Lipid biosynthesis</keyword>
<keyword evidence="8 9" id="KW-0012">Acyltransferase</keyword>
<accession>A0A7T0C2V5</accession>
<keyword evidence="7 9" id="KW-0808">Transferase</keyword>
<evidence type="ECO:0000313" key="12">
    <source>
        <dbReference type="EMBL" id="QPJ65526.1"/>
    </source>
</evidence>
<keyword evidence="10" id="KW-0472">Membrane</keyword>
<evidence type="ECO:0000313" key="13">
    <source>
        <dbReference type="Proteomes" id="UP000594464"/>
    </source>
</evidence>
<name>A0A7T0C2V5_9BACT</name>
<keyword evidence="9" id="KW-0594">Phospholipid biosynthesis</keyword>
<evidence type="ECO:0000256" key="7">
    <source>
        <dbReference type="ARBA" id="ARBA00022679"/>
    </source>
</evidence>
<organism evidence="12 13">
    <name type="scientific">Candidatus Nitrohelix vancouverensis</name>
    <dbReference type="NCBI Taxonomy" id="2705534"/>
    <lineage>
        <taxon>Bacteria</taxon>
        <taxon>Pseudomonadati</taxon>
        <taxon>Nitrospinota/Tectimicrobiota group</taxon>
        <taxon>Nitrospinota</taxon>
        <taxon>Nitrospinia</taxon>
        <taxon>Nitrospinales</taxon>
        <taxon>Nitrospinaceae</taxon>
        <taxon>Candidatus Nitrohelix</taxon>
    </lineage>
</organism>
<comment type="similarity">
    <text evidence="4 9">Belongs to the 1-acyl-sn-glycerol-3-phosphate acyltransferase family.</text>
</comment>
<dbReference type="SUPFAM" id="SSF69593">
    <property type="entry name" value="Glycerol-3-phosphate (1)-acyltransferase"/>
    <property type="match status" value="1"/>
</dbReference>
<dbReference type="InterPro" id="IPR002123">
    <property type="entry name" value="Plipid/glycerol_acylTrfase"/>
</dbReference>
<dbReference type="PANTHER" id="PTHR10434:SF11">
    <property type="entry name" value="1-ACYL-SN-GLYCEROL-3-PHOSPHATE ACYLTRANSFERASE"/>
    <property type="match status" value="1"/>
</dbReference>
<dbReference type="GO" id="GO:0006654">
    <property type="term" value="P:phosphatidic acid biosynthetic process"/>
    <property type="evidence" value="ECO:0007669"/>
    <property type="project" value="TreeGrafter"/>
</dbReference>
<feature type="domain" description="Phospholipid/glycerol acyltransferase" evidence="11">
    <location>
        <begin position="74"/>
        <end position="188"/>
    </location>
</feature>
<dbReference type="CDD" id="cd07989">
    <property type="entry name" value="LPLAT_AGPAT-like"/>
    <property type="match status" value="1"/>
</dbReference>
<gene>
    <name evidence="12" type="ORF">G3M78_09015</name>
</gene>
<protein>
    <recommendedName>
        <fullName evidence="6 9">1-acyl-sn-glycerol-3-phosphate acyltransferase</fullName>
        <ecNumber evidence="5 9">2.3.1.51</ecNumber>
    </recommendedName>
</protein>
<dbReference type="KEGG" id="nva:G3M78_09015"/>
<comment type="catalytic activity">
    <reaction evidence="1 9">
        <text>a 1-acyl-sn-glycero-3-phosphate + an acyl-CoA = a 1,2-diacyl-sn-glycero-3-phosphate + CoA</text>
        <dbReference type="Rhea" id="RHEA:19709"/>
        <dbReference type="ChEBI" id="CHEBI:57287"/>
        <dbReference type="ChEBI" id="CHEBI:57970"/>
        <dbReference type="ChEBI" id="CHEBI:58342"/>
        <dbReference type="ChEBI" id="CHEBI:58608"/>
        <dbReference type="EC" id="2.3.1.51"/>
    </reaction>
</comment>
<proteinExistence type="inferred from homology"/>
<dbReference type="SMART" id="SM00563">
    <property type="entry name" value="PlsC"/>
    <property type="match status" value="1"/>
</dbReference>
<keyword evidence="9" id="KW-1208">Phospholipid metabolism</keyword>
<dbReference type="InterPro" id="IPR004552">
    <property type="entry name" value="AGP_acyltrans"/>
</dbReference>
<dbReference type="PANTHER" id="PTHR10434">
    <property type="entry name" value="1-ACYL-SN-GLYCEROL-3-PHOSPHATE ACYLTRANSFERASE"/>
    <property type="match status" value="1"/>
</dbReference>
<evidence type="ECO:0000256" key="3">
    <source>
        <dbReference type="ARBA" id="ARBA00005189"/>
    </source>
</evidence>
<evidence type="ECO:0000256" key="5">
    <source>
        <dbReference type="ARBA" id="ARBA00013211"/>
    </source>
</evidence>
<evidence type="ECO:0000256" key="2">
    <source>
        <dbReference type="ARBA" id="ARBA00004728"/>
    </source>
</evidence>